<sequence>MTAEEIELVGGSHDGQVMHIQPAERLHLPCERPVGLAEFVPADGLVAAPTSVQETYRRDVISDRTHRWRYLLERR</sequence>
<dbReference type="Proteomes" id="UP000239494">
    <property type="component" value="Unassembled WGS sequence"/>
</dbReference>
<proteinExistence type="predicted"/>
<dbReference type="RefSeq" id="WP_106193891.1">
    <property type="nucleotide sequence ID" value="NZ_PVTF01000014.1"/>
</dbReference>
<gene>
    <name evidence="1" type="ORF">CLV43_114277</name>
</gene>
<evidence type="ECO:0000313" key="1">
    <source>
        <dbReference type="EMBL" id="PRY35359.1"/>
    </source>
</evidence>
<organism evidence="1 2">
    <name type="scientific">Umezawaea tangerina</name>
    <dbReference type="NCBI Taxonomy" id="84725"/>
    <lineage>
        <taxon>Bacteria</taxon>
        <taxon>Bacillati</taxon>
        <taxon>Actinomycetota</taxon>
        <taxon>Actinomycetes</taxon>
        <taxon>Pseudonocardiales</taxon>
        <taxon>Pseudonocardiaceae</taxon>
        <taxon>Umezawaea</taxon>
    </lineage>
</organism>
<dbReference type="EMBL" id="PVTF01000014">
    <property type="protein sequence ID" value="PRY35359.1"/>
    <property type="molecule type" value="Genomic_DNA"/>
</dbReference>
<reference evidence="1 2" key="1">
    <citation type="submission" date="2018-03" db="EMBL/GenBank/DDBJ databases">
        <title>Genomic Encyclopedia of Archaeal and Bacterial Type Strains, Phase II (KMG-II): from individual species to whole genera.</title>
        <authorList>
            <person name="Goeker M."/>
        </authorList>
    </citation>
    <scope>NUCLEOTIDE SEQUENCE [LARGE SCALE GENOMIC DNA]</scope>
    <source>
        <strain evidence="1 2">DSM 44720</strain>
    </source>
</reference>
<keyword evidence="2" id="KW-1185">Reference proteome</keyword>
<comment type="caution">
    <text evidence="1">The sequence shown here is derived from an EMBL/GenBank/DDBJ whole genome shotgun (WGS) entry which is preliminary data.</text>
</comment>
<evidence type="ECO:0000313" key="2">
    <source>
        <dbReference type="Proteomes" id="UP000239494"/>
    </source>
</evidence>
<accession>A0A2T0SPL8</accession>
<name>A0A2T0SPL8_9PSEU</name>
<protein>
    <submittedName>
        <fullName evidence="1">Uncharacterized protein</fullName>
    </submittedName>
</protein>
<dbReference type="AlphaFoldDB" id="A0A2T0SPL8"/>